<dbReference type="Proteomes" id="UP001186944">
    <property type="component" value="Unassembled WGS sequence"/>
</dbReference>
<dbReference type="AlphaFoldDB" id="A0AA88XXR2"/>
<dbReference type="Gene3D" id="3.40.50.150">
    <property type="entry name" value="Vaccinia Virus protein VP39"/>
    <property type="match status" value="1"/>
</dbReference>
<dbReference type="InterPro" id="IPR029063">
    <property type="entry name" value="SAM-dependent_MTases_sf"/>
</dbReference>
<keyword evidence="1" id="KW-0812">Transmembrane</keyword>
<dbReference type="Pfam" id="PF05050">
    <property type="entry name" value="Methyltransf_21"/>
    <property type="match status" value="1"/>
</dbReference>
<feature type="domain" description="Methyltransferase FkbM" evidence="2">
    <location>
        <begin position="164"/>
        <end position="322"/>
    </location>
</feature>
<dbReference type="PANTHER" id="PTHR34203:SF15">
    <property type="entry name" value="SLL1173 PROTEIN"/>
    <property type="match status" value="1"/>
</dbReference>
<keyword evidence="1" id="KW-0472">Membrane</keyword>
<dbReference type="NCBIfam" id="TIGR01444">
    <property type="entry name" value="fkbM_fam"/>
    <property type="match status" value="1"/>
</dbReference>
<accession>A0AA88XXR2</accession>
<keyword evidence="1" id="KW-1133">Transmembrane helix</keyword>
<organism evidence="3 4">
    <name type="scientific">Pinctada imbricata</name>
    <name type="common">Atlantic pearl-oyster</name>
    <name type="synonym">Pinctada martensii</name>
    <dbReference type="NCBI Taxonomy" id="66713"/>
    <lineage>
        <taxon>Eukaryota</taxon>
        <taxon>Metazoa</taxon>
        <taxon>Spiralia</taxon>
        <taxon>Lophotrochozoa</taxon>
        <taxon>Mollusca</taxon>
        <taxon>Bivalvia</taxon>
        <taxon>Autobranchia</taxon>
        <taxon>Pteriomorphia</taxon>
        <taxon>Pterioida</taxon>
        <taxon>Pterioidea</taxon>
        <taxon>Pteriidae</taxon>
        <taxon>Pinctada</taxon>
    </lineage>
</organism>
<protein>
    <recommendedName>
        <fullName evidence="2">Methyltransferase FkbM domain-containing protein</fullName>
    </recommendedName>
</protein>
<evidence type="ECO:0000259" key="2">
    <source>
        <dbReference type="Pfam" id="PF05050"/>
    </source>
</evidence>
<feature type="transmembrane region" description="Helical" evidence="1">
    <location>
        <begin position="21"/>
        <end position="41"/>
    </location>
</feature>
<proteinExistence type="predicted"/>
<reference evidence="3" key="1">
    <citation type="submission" date="2019-08" db="EMBL/GenBank/DDBJ databases">
        <title>The improved chromosome-level genome for the pearl oyster Pinctada fucata martensii using PacBio sequencing and Hi-C.</title>
        <authorList>
            <person name="Zheng Z."/>
        </authorList>
    </citation>
    <scope>NUCLEOTIDE SEQUENCE</scope>
    <source>
        <strain evidence="3">ZZ-2019</strain>
        <tissue evidence="3">Adductor muscle</tissue>
    </source>
</reference>
<keyword evidence="4" id="KW-1185">Reference proteome</keyword>
<dbReference type="PANTHER" id="PTHR34203">
    <property type="entry name" value="METHYLTRANSFERASE, FKBM FAMILY PROTEIN"/>
    <property type="match status" value="1"/>
</dbReference>
<gene>
    <name evidence="3" type="ORF">FSP39_000484</name>
</gene>
<sequence>MQEEAEKKDDMIRCTKSLKRLSLFIALCISISFCLILFPRLSGKTKKNLKIKAKPPSKRDYIDDKLHDGFFVHEFDASYQRKNFSEEEIQKPRVFLGNEKKIKQLHNECVPLDTWGGTTPICIYDPQEDRMISAFIKDKRTWEQNLLNATSAILLSHPELTFVDLGSNIGAYTITAAKLGRRVFAVDIMEDSLTLLKHSLDLGKIRDNVTLVLNAISDTRSQFRVNVVEHNIGGSHIKEIDAVKDKDIIPVQSILMNDLLALNIPRNVFVKMDIEGTELRAFQGGGRFFDQLNVKYLLMEWMLHRSKAKTAKAIIHFLLSNGMLPYRDHEQKLPLPHGGYVYWPDNVFWIKR</sequence>
<comment type="caution">
    <text evidence="3">The sequence shown here is derived from an EMBL/GenBank/DDBJ whole genome shotgun (WGS) entry which is preliminary data.</text>
</comment>
<name>A0AA88XXR2_PINIB</name>
<dbReference type="SUPFAM" id="SSF53335">
    <property type="entry name" value="S-adenosyl-L-methionine-dependent methyltransferases"/>
    <property type="match status" value="1"/>
</dbReference>
<dbReference type="InterPro" id="IPR006342">
    <property type="entry name" value="FkbM_mtfrase"/>
</dbReference>
<dbReference type="InterPro" id="IPR052514">
    <property type="entry name" value="SAM-dependent_MTase"/>
</dbReference>
<dbReference type="EMBL" id="VSWD01000010">
    <property type="protein sequence ID" value="KAK3089059.1"/>
    <property type="molecule type" value="Genomic_DNA"/>
</dbReference>
<evidence type="ECO:0000313" key="4">
    <source>
        <dbReference type="Proteomes" id="UP001186944"/>
    </source>
</evidence>
<evidence type="ECO:0000256" key="1">
    <source>
        <dbReference type="SAM" id="Phobius"/>
    </source>
</evidence>
<evidence type="ECO:0000313" key="3">
    <source>
        <dbReference type="EMBL" id="KAK3089059.1"/>
    </source>
</evidence>